<evidence type="ECO:0000313" key="3">
    <source>
        <dbReference type="EMBL" id="QNH55425.1"/>
    </source>
</evidence>
<evidence type="ECO:0000259" key="2">
    <source>
        <dbReference type="Pfam" id="PF13240"/>
    </source>
</evidence>
<dbReference type="KEGG" id="stim:H1B31_03390"/>
<feature type="transmembrane region" description="Helical" evidence="1">
    <location>
        <begin position="64"/>
        <end position="82"/>
    </location>
</feature>
<feature type="transmembrane region" description="Helical" evidence="1">
    <location>
        <begin position="88"/>
        <end position="106"/>
    </location>
</feature>
<dbReference type="RefSeq" id="WP_185981219.1">
    <property type="nucleotide sequence ID" value="NZ_CP060204.1"/>
</dbReference>
<keyword evidence="1" id="KW-1133">Transmembrane helix</keyword>
<keyword evidence="1" id="KW-0812">Transmembrane</keyword>
<name>A0A7G7VMT2_9FIRM</name>
<dbReference type="InterPro" id="IPR026870">
    <property type="entry name" value="Zinc_ribbon_dom"/>
</dbReference>
<dbReference type="Pfam" id="PF13240">
    <property type="entry name" value="Zn_Ribbon_1"/>
    <property type="match status" value="1"/>
</dbReference>
<reference evidence="3 4" key="1">
    <citation type="submission" date="2020-07" db="EMBL/GenBank/DDBJ databases">
        <title>Complete genome and description of Selenomonas timonensis sp. nov., a new bacterium isolated from a gingivitis subject.</title>
        <authorList>
            <person name="Antezack A."/>
        </authorList>
    </citation>
    <scope>NUCLEOTIDE SEQUENCE [LARGE SCALE GENOMIC DNA]</scope>
    <source>
        <strain evidence="3 4">Marseille-Q3039</strain>
    </source>
</reference>
<dbReference type="Pfam" id="PF05656">
    <property type="entry name" value="DUF805"/>
    <property type="match status" value="1"/>
</dbReference>
<dbReference type="InterPro" id="IPR008523">
    <property type="entry name" value="DUF805"/>
</dbReference>
<dbReference type="GO" id="GO:0016020">
    <property type="term" value="C:membrane"/>
    <property type="evidence" value="ECO:0007669"/>
    <property type="project" value="InterPro"/>
</dbReference>
<protein>
    <submittedName>
        <fullName evidence="3">DUF805 domain-containing protein</fullName>
    </submittedName>
</protein>
<dbReference type="EMBL" id="CP060204">
    <property type="protein sequence ID" value="QNH55425.1"/>
    <property type="molecule type" value="Genomic_DNA"/>
</dbReference>
<feature type="domain" description="Zinc-ribbon" evidence="2">
    <location>
        <begin position="2"/>
        <end position="23"/>
    </location>
</feature>
<evidence type="ECO:0000256" key="1">
    <source>
        <dbReference type="SAM" id="Phobius"/>
    </source>
</evidence>
<keyword evidence="4" id="KW-1185">Reference proteome</keyword>
<dbReference type="AlphaFoldDB" id="A0A7G7VMT2"/>
<gene>
    <name evidence="3" type="ORF">H1B31_03390</name>
</gene>
<accession>A0A7G7VMT2</accession>
<keyword evidence="1" id="KW-0472">Membrane</keyword>
<organism evidence="3 4">
    <name type="scientific">Selenomonas timonae</name>
    <dbReference type="NCBI Taxonomy" id="2754044"/>
    <lineage>
        <taxon>Bacteria</taxon>
        <taxon>Bacillati</taxon>
        <taxon>Bacillota</taxon>
        <taxon>Negativicutes</taxon>
        <taxon>Selenomonadales</taxon>
        <taxon>Selenomonadaceae</taxon>
        <taxon>Selenomonas</taxon>
    </lineage>
</organism>
<evidence type="ECO:0000313" key="4">
    <source>
        <dbReference type="Proteomes" id="UP000515480"/>
    </source>
</evidence>
<proteinExistence type="predicted"/>
<sequence>MFCKDCGNPVEDSAKYCRACGSAIATSEVHTQMSGTPRKPDEGIIENFFKLHGRLNRKRFIKRSFALAGLAFPCFFLLFAVLDDTKPFEVLSMVTAFVFQIANYCIAARRLEDMGHGPGAARLILIVGIISLPIDDEHVLRILSYVQSGFWFYCAVKKGTAGKNQYGEDPLQQGAGS</sequence>
<dbReference type="Proteomes" id="UP000515480">
    <property type="component" value="Chromosome"/>
</dbReference>